<dbReference type="FunFam" id="3.30.160.60:FF:000145">
    <property type="entry name" value="Zinc finger protein 574"/>
    <property type="match status" value="1"/>
</dbReference>
<keyword evidence="9" id="KW-0539">Nucleus</keyword>
<feature type="compositionally biased region" description="Polar residues" evidence="11">
    <location>
        <begin position="247"/>
        <end position="258"/>
    </location>
</feature>
<evidence type="ECO:0000313" key="14">
    <source>
        <dbReference type="Proteomes" id="UP001378592"/>
    </source>
</evidence>
<keyword evidence="7" id="KW-0238">DNA-binding</keyword>
<name>A0AAN9VBN9_9ORTH</name>
<feature type="domain" description="C2H2-type" evidence="12">
    <location>
        <begin position="371"/>
        <end position="399"/>
    </location>
</feature>
<dbReference type="GO" id="GO:0000122">
    <property type="term" value="P:negative regulation of transcription by RNA polymerase II"/>
    <property type="evidence" value="ECO:0007669"/>
    <property type="project" value="UniProtKB-ARBA"/>
</dbReference>
<feature type="domain" description="C2H2-type" evidence="12">
    <location>
        <begin position="343"/>
        <end position="370"/>
    </location>
</feature>
<keyword evidence="14" id="KW-1185">Reference proteome</keyword>
<feature type="domain" description="C2H2-type" evidence="12">
    <location>
        <begin position="686"/>
        <end position="713"/>
    </location>
</feature>
<evidence type="ECO:0000256" key="5">
    <source>
        <dbReference type="ARBA" id="ARBA00022833"/>
    </source>
</evidence>
<evidence type="ECO:0000256" key="8">
    <source>
        <dbReference type="ARBA" id="ARBA00023163"/>
    </source>
</evidence>
<feature type="compositionally biased region" description="Low complexity" evidence="11">
    <location>
        <begin position="871"/>
        <end position="883"/>
    </location>
</feature>
<dbReference type="Pfam" id="PF13912">
    <property type="entry name" value="zf-C2H2_6"/>
    <property type="match status" value="2"/>
</dbReference>
<dbReference type="FunFam" id="3.30.160.60:FF:000100">
    <property type="entry name" value="Zinc finger 45-like"/>
    <property type="match status" value="1"/>
</dbReference>
<feature type="compositionally biased region" description="Polar residues" evidence="11">
    <location>
        <begin position="884"/>
        <end position="896"/>
    </location>
</feature>
<evidence type="ECO:0000256" key="3">
    <source>
        <dbReference type="ARBA" id="ARBA00022737"/>
    </source>
</evidence>
<evidence type="ECO:0000256" key="11">
    <source>
        <dbReference type="SAM" id="MobiDB-lite"/>
    </source>
</evidence>
<feature type="domain" description="C2H2-type" evidence="12">
    <location>
        <begin position="648"/>
        <end position="676"/>
    </location>
</feature>
<feature type="domain" description="C2H2-type" evidence="12">
    <location>
        <begin position="448"/>
        <end position="475"/>
    </location>
</feature>
<feature type="region of interest" description="Disordered" evidence="11">
    <location>
        <begin position="307"/>
        <end position="335"/>
    </location>
</feature>
<sequence>MAELVGTECVSSAVIINSWQSNEDPSVSPEEVICGVANDCIIFPEPRNVTTIDSSINLSSNDTVTPDTIQVKLDPGTIEVVHYEFPEQDLFNIQVAEEEVICETWDNAEVAHEEVVQMDGEEQGGYNASEDPDDVEIPLPLDQDAYTTMRPYPCDFCSRRFRKKANLMNHMVAHQTDRPHGCNLCGARYRRKCDLINHMKIHAYKPARDVTDDDEEEEEPVVNSVPNNTGARGRRKKVFPQKKRKTFPTTSTYLNKPSDSVPFTKGGRKKNITNLSRKKHIDNSVTPSVSTAHSYIEEDVRLLKESTSHFPDSEDNSEDQKYDTPAAEEKPPRWPVVDESRPYVCQHCGVGFAREKALGSHSRVHAGDSPFECNTCGEMFWDIGILREHKKAKHGNRLEYETLDTGDDRFGDFHCETCGLAFHRQDLLKRHRRLHVKTESGTEDNGDYSCQVCGGSFTTEPDLLAHMETHARYQPHRCMLCGECFLDSMSVAAHVRKRHAKNIPPNACTLCGKTCRDRRSLQKHSWVHSAERSFPCHKCGKRFHSRARLKRHMVSHRDKAVTCEECNEEFPDGRALINHRHSHNKDQPGRQFSCHECGKTFGSRSSQQIHARIHTGERPYGCRFCWKAFADGGTLRKHERIHTGEKPYACPVCPRAFNQRVVLREHIRSHHSGPEVRAGGGYPATYLCKVCSCTFTTSEDLCAHLIKHSDENTAKQRTPKIGPRKYKRRRKLTQHELDLLLTDPVDSGNRSDEDTDDFDDVKHKISKKKYKTKGRSNTTENLESVAKSFDSVLENFNSLTGNSKTDAAKKKHKVKGRYSPEKRTGNSAVNNSICMDQSKPSVSRSLSGGFLKSTRPAGQGRVRPRTKNVTLSALAALKAVSSKPNSAPDPSNNSELNRARPRTKNVNYHNVKMAKLQTARFPNSPKASGGKAKPKAALKQRQSPNIKGSPKAAENVVNDSVPEAAPPQPSAVSSATEQAGGHEVKVEFTCEMCSETFTKRSELLVHVPIHI</sequence>
<evidence type="ECO:0000256" key="4">
    <source>
        <dbReference type="ARBA" id="ARBA00022771"/>
    </source>
</evidence>
<dbReference type="EMBL" id="JAZDUA010000391">
    <property type="protein sequence ID" value="KAK7793275.1"/>
    <property type="molecule type" value="Genomic_DNA"/>
</dbReference>
<comment type="subcellular location">
    <subcellularLocation>
        <location evidence="1">Nucleus</location>
    </subcellularLocation>
</comment>
<dbReference type="InterPro" id="IPR036236">
    <property type="entry name" value="Znf_C2H2_sf"/>
</dbReference>
<feature type="compositionally biased region" description="Polar residues" evidence="11">
    <location>
        <begin position="825"/>
        <end position="846"/>
    </location>
</feature>
<evidence type="ECO:0000256" key="10">
    <source>
        <dbReference type="PROSITE-ProRule" id="PRU00042"/>
    </source>
</evidence>
<feature type="compositionally biased region" description="Basic and acidic residues" evidence="11">
    <location>
        <begin position="318"/>
        <end position="335"/>
    </location>
</feature>
<dbReference type="SMART" id="SM00355">
    <property type="entry name" value="ZnF_C2H2"/>
    <property type="match status" value="15"/>
</dbReference>
<reference evidence="13 14" key="1">
    <citation type="submission" date="2024-03" db="EMBL/GenBank/DDBJ databases">
        <title>The genome assembly and annotation of the cricket Gryllus longicercus Weissman &amp; Gray.</title>
        <authorList>
            <person name="Szrajer S."/>
            <person name="Gray D."/>
            <person name="Ylla G."/>
        </authorList>
    </citation>
    <scope>NUCLEOTIDE SEQUENCE [LARGE SCALE GENOMIC DNA]</scope>
    <source>
        <strain evidence="13">DAG 2021-001</strain>
        <tissue evidence="13">Whole body minus gut</tissue>
    </source>
</reference>
<keyword evidence="3" id="KW-0677">Repeat</keyword>
<dbReference type="PANTHER" id="PTHR47772">
    <property type="entry name" value="ZINC FINGER PROTEIN 200"/>
    <property type="match status" value="1"/>
</dbReference>
<comment type="caution">
    <text evidence="13">The sequence shown here is derived from an EMBL/GenBank/DDBJ whole genome shotgun (WGS) entry which is preliminary data.</text>
</comment>
<feature type="region of interest" description="Disordered" evidence="11">
    <location>
        <begin position="801"/>
        <end position="978"/>
    </location>
</feature>
<evidence type="ECO:0000256" key="9">
    <source>
        <dbReference type="ARBA" id="ARBA00023242"/>
    </source>
</evidence>
<keyword evidence="8" id="KW-0804">Transcription</keyword>
<feature type="domain" description="C2H2-type" evidence="12">
    <location>
        <begin position="592"/>
        <end position="619"/>
    </location>
</feature>
<feature type="domain" description="C2H2-type" evidence="12">
    <location>
        <begin position="561"/>
        <end position="588"/>
    </location>
</feature>
<evidence type="ECO:0000256" key="2">
    <source>
        <dbReference type="ARBA" id="ARBA00022723"/>
    </source>
</evidence>
<feature type="domain" description="C2H2-type" evidence="12">
    <location>
        <begin position="152"/>
        <end position="179"/>
    </location>
</feature>
<evidence type="ECO:0000313" key="13">
    <source>
        <dbReference type="EMBL" id="KAK7793275.1"/>
    </source>
</evidence>
<feature type="domain" description="C2H2-type" evidence="12">
    <location>
        <begin position="180"/>
        <end position="207"/>
    </location>
</feature>
<feature type="compositionally biased region" description="Basic residues" evidence="11">
    <location>
        <begin position="232"/>
        <end position="246"/>
    </location>
</feature>
<feature type="compositionally biased region" description="Acidic residues" evidence="11">
    <location>
        <begin position="211"/>
        <end position="220"/>
    </location>
</feature>
<gene>
    <name evidence="13" type="ORF">R5R35_006773</name>
</gene>
<keyword evidence="5" id="KW-0862">Zinc</keyword>
<dbReference type="InterPro" id="IPR050636">
    <property type="entry name" value="C2H2-ZF_domain-containing"/>
</dbReference>
<dbReference type="PROSITE" id="PS50157">
    <property type="entry name" value="ZINC_FINGER_C2H2_2"/>
    <property type="match status" value="15"/>
</dbReference>
<dbReference type="GO" id="GO:0003677">
    <property type="term" value="F:DNA binding"/>
    <property type="evidence" value="ECO:0007669"/>
    <property type="project" value="UniProtKB-KW"/>
</dbReference>
<dbReference type="SUPFAM" id="SSF57667">
    <property type="entry name" value="beta-beta-alpha zinc fingers"/>
    <property type="match status" value="7"/>
</dbReference>
<feature type="domain" description="C2H2-type" evidence="12">
    <location>
        <begin position="476"/>
        <end position="504"/>
    </location>
</feature>
<protein>
    <recommendedName>
        <fullName evidence="12">C2H2-type domain-containing protein</fullName>
    </recommendedName>
</protein>
<proteinExistence type="predicted"/>
<feature type="domain" description="C2H2-type" evidence="12">
    <location>
        <begin position="988"/>
        <end position="1011"/>
    </location>
</feature>
<dbReference type="PANTHER" id="PTHR47772:SF12">
    <property type="entry name" value="RB-ASSOCIATED KRAB ZINC FINGER-RELATED"/>
    <property type="match status" value="1"/>
</dbReference>
<dbReference type="AlphaFoldDB" id="A0AAN9VBN9"/>
<feature type="region of interest" description="Disordered" evidence="11">
    <location>
        <begin position="210"/>
        <end position="269"/>
    </location>
</feature>
<dbReference type="InterPro" id="IPR013087">
    <property type="entry name" value="Znf_C2H2_type"/>
</dbReference>
<feature type="region of interest" description="Disordered" evidence="11">
    <location>
        <begin position="712"/>
        <end position="758"/>
    </location>
</feature>
<accession>A0AAN9VBN9</accession>
<keyword evidence="6" id="KW-0805">Transcription regulation</keyword>
<dbReference type="Gene3D" id="3.30.160.60">
    <property type="entry name" value="Classic Zinc Finger"/>
    <property type="match status" value="9"/>
</dbReference>
<feature type="domain" description="C2H2-type" evidence="12">
    <location>
        <begin position="413"/>
        <end position="440"/>
    </location>
</feature>
<organism evidence="13 14">
    <name type="scientific">Gryllus longicercus</name>
    <dbReference type="NCBI Taxonomy" id="2509291"/>
    <lineage>
        <taxon>Eukaryota</taxon>
        <taxon>Metazoa</taxon>
        <taxon>Ecdysozoa</taxon>
        <taxon>Arthropoda</taxon>
        <taxon>Hexapoda</taxon>
        <taxon>Insecta</taxon>
        <taxon>Pterygota</taxon>
        <taxon>Neoptera</taxon>
        <taxon>Polyneoptera</taxon>
        <taxon>Orthoptera</taxon>
        <taxon>Ensifera</taxon>
        <taxon>Gryllidea</taxon>
        <taxon>Grylloidea</taxon>
        <taxon>Gryllidae</taxon>
        <taxon>Gryllinae</taxon>
        <taxon>Gryllus</taxon>
    </lineage>
</organism>
<dbReference type="FunFam" id="3.30.160.60:FF:001465">
    <property type="entry name" value="Zinc finger protein 560"/>
    <property type="match status" value="1"/>
</dbReference>
<dbReference type="PROSITE" id="PS00028">
    <property type="entry name" value="ZINC_FINGER_C2H2_1"/>
    <property type="match status" value="15"/>
</dbReference>
<dbReference type="Proteomes" id="UP001378592">
    <property type="component" value="Unassembled WGS sequence"/>
</dbReference>
<feature type="compositionally biased region" description="Basic residues" evidence="11">
    <location>
        <begin position="722"/>
        <end position="732"/>
    </location>
</feature>
<evidence type="ECO:0000256" key="1">
    <source>
        <dbReference type="ARBA" id="ARBA00004123"/>
    </source>
</evidence>
<dbReference type="GO" id="GO:0008270">
    <property type="term" value="F:zinc ion binding"/>
    <property type="evidence" value="ECO:0007669"/>
    <property type="project" value="UniProtKB-KW"/>
</dbReference>
<dbReference type="Pfam" id="PF00096">
    <property type="entry name" value="zf-C2H2"/>
    <property type="match status" value="6"/>
</dbReference>
<dbReference type="GO" id="GO:0005634">
    <property type="term" value="C:nucleus"/>
    <property type="evidence" value="ECO:0007669"/>
    <property type="project" value="UniProtKB-SubCell"/>
</dbReference>
<evidence type="ECO:0000259" key="12">
    <source>
        <dbReference type="PROSITE" id="PS50157"/>
    </source>
</evidence>
<dbReference type="FunFam" id="3.30.160.60:FF:000325">
    <property type="entry name" value="ZFP90 zinc finger protein"/>
    <property type="match status" value="1"/>
</dbReference>
<feature type="domain" description="C2H2-type" evidence="12">
    <location>
        <begin position="534"/>
        <end position="561"/>
    </location>
</feature>
<evidence type="ECO:0000256" key="6">
    <source>
        <dbReference type="ARBA" id="ARBA00023015"/>
    </source>
</evidence>
<keyword evidence="4 10" id="KW-0863">Zinc-finger</keyword>
<dbReference type="FunFam" id="3.30.160.60:FF:000260">
    <property type="entry name" value="Spalt-like transcription factor 1"/>
    <property type="match status" value="1"/>
</dbReference>
<feature type="domain" description="C2H2-type" evidence="12">
    <location>
        <begin position="620"/>
        <end position="647"/>
    </location>
</feature>
<keyword evidence="2" id="KW-0479">Metal-binding</keyword>
<evidence type="ECO:0000256" key="7">
    <source>
        <dbReference type="ARBA" id="ARBA00023125"/>
    </source>
</evidence>
<feature type="domain" description="C2H2-type" evidence="12">
    <location>
        <begin position="506"/>
        <end position="533"/>
    </location>
</feature>